<feature type="signal peptide" evidence="1">
    <location>
        <begin position="1"/>
        <end position="21"/>
    </location>
</feature>
<reference evidence="2 3" key="1">
    <citation type="submission" date="2024-09" db="EMBL/GenBank/DDBJ databases">
        <authorList>
            <person name="Sun Q."/>
            <person name="Mori K."/>
        </authorList>
    </citation>
    <scope>NUCLEOTIDE SEQUENCE [LARGE SCALE GENOMIC DNA]</scope>
    <source>
        <strain evidence="2 3">CECT 7682</strain>
    </source>
</reference>
<dbReference type="RefSeq" id="WP_379945323.1">
    <property type="nucleotide sequence ID" value="NZ_JBHMEW010000008.1"/>
</dbReference>
<dbReference type="EMBL" id="JBHMEW010000008">
    <property type="protein sequence ID" value="MFB9210543.1"/>
    <property type="molecule type" value="Genomic_DNA"/>
</dbReference>
<evidence type="ECO:0008006" key="4">
    <source>
        <dbReference type="Google" id="ProtNLM"/>
    </source>
</evidence>
<protein>
    <recommendedName>
        <fullName evidence="4">Tetratricopeptide repeat protein</fullName>
    </recommendedName>
</protein>
<organism evidence="2 3">
    <name type="scientific">Echinicola jeungdonensis</name>
    <dbReference type="NCBI Taxonomy" id="709343"/>
    <lineage>
        <taxon>Bacteria</taxon>
        <taxon>Pseudomonadati</taxon>
        <taxon>Bacteroidota</taxon>
        <taxon>Cytophagia</taxon>
        <taxon>Cytophagales</taxon>
        <taxon>Cyclobacteriaceae</taxon>
        <taxon>Echinicola</taxon>
    </lineage>
</organism>
<name>A0ABV5J2L6_9BACT</name>
<comment type="caution">
    <text evidence="2">The sequence shown here is derived from an EMBL/GenBank/DDBJ whole genome shotgun (WGS) entry which is preliminary data.</text>
</comment>
<sequence>MLKRFLFILSLLVLIVSPGRSQSGGGLVNYSPYENESEKAIFNQSSENPFLLLQAVHAKKNTSLKGYNKLVEKLDKRAKNKDHTKWFLGEVFYQTHKVLLKEYKKHSVFNDLLNQGLYDCVSGSAIYALMLERYAFDYKIIETDFHVFVLVNENGENFIFESTEPRSGFIHDPGRVKEYLRAFLPSNSQSNNDRNPSLGSLAQQPGEAKTIFKAISLTELAGLQYYNDAILHFNENALKTSLNQLAKAQKIYPSDRVVALRELLEQMDHENQELASR</sequence>
<gene>
    <name evidence="2" type="ORF">ACFFUR_01895</name>
</gene>
<evidence type="ECO:0000313" key="2">
    <source>
        <dbReference type="EMBL" id="MFB9210543.1"/>
    </source>
</evidence>
<keyword evidence="3" id="KW-1185">Reference proteome</keyword>
<accession>A0ABV5J2L6</accession>
<keyword evidence="1" id="KW-0732">Signal</keyword>
<feature type="chain" id="PRO_5045218515" description="Tetratricopeptide repeat protein" evidence="1">
    <location>
        <begin position="22"/>
        <end position="277"/>
    </location>
</feature>
<proteinExistence type="predicted"/>
<dbReference type="Proteomes" id="UP001589654">
    <property type="component" value="Unassembled WGS sequence"/>
</dbReference>
<evidence type="ECO:0000256" key="1">
    <source>
        <dbReference type="SAM" id="SignalP"/>
    </source>
</evidence>
<evidence type="ECO:0000313" key="3">
    <source>
        <dbReference type="Proteomes" id="UP001589654"/>
    </source>
</evidence>